<dbReference type="SMART" id="SM00421">
    <property type="entry name" value="HTH_LUXR"/>
    <property type="match status" value="1"/>
</dbReference>
<dbReference type="PRINTS" id="PR00038">
    <property type="entry name" value="HTHLUXR"/>
</dbReference>
<evidence type="ECO:0000313" key="6">
    <source>
        <dbReference type="Proteomes" id="UP000265882"/>
    </source>
</evidence>
<gene>
    <name evidence="5" type="ORF">C4520_20975</name>
</gene>
<sequence length="179" mass="19998">MDDMAEIIKRRSVPAVLFFNLEIELTFCNKEASEIIHSLPDLYETIRNVALEVKNAAHGSPSRAPAAQQTAIYRGRHSALFAIRAFLVGAATDQEPGHIMALVENIIEKHSVDMEKARTRFRLTKRELEVLHLISDGLSNSQIAKKLFISEQTAKDHARNIMRKVGVNSRAALISALQI</sequence>
<dbReference type="GO" id="GO:0003677">
    <property type="term" value="F:DNA binding"/>
    <property type="evidence" value="ECO:0007669"/>
    <property type="project" value="UniProtKB-KW"/>
</dbReference>
<evidence type="ECO:0000256" key="3">
    <source>
        <dbReference type="ARBA" id="ARBA00023163"/>
    </source>
</evidence>
<dbReference type="AlphaFoldDB" id="A0A3A4N983"/>
<evidence type="ECO:0000256" key="2">
    <source>
        <dbReference type="ARBA" id="ARBA00023125"/>
    </source>
</evidence>
<dbReference type="Proteomes" id="UP000265882">
    <property type="component" value="Unassembled WGS sequence"/>
</dbReference>
<keyword evidence="3" id="KW-0804">Transcription</keyword>
<organism evidence="5 6">
    <name type="scientific">Abyssobacteria bacterium (strain SURF_5)</name>
    <dbReference type="NCBI Taxonomy" id="2093360"/>
    <lineage>
        <taxon>Bacteria</taxon>
        <taxon>Pseudomonadati</taxon>
        <taxon>Candidatus Hydrogenedentota</taxon>
        <taxon>Candidatus Abyssobacteria</taxon>
    </lineage>
</organism>
<protein>
    <submittedName>
        <fullName evidence="5">DNA-binding response regulator</fullName>
    </submittedName>
</protein>
<evidence type="ECO:0000259" key="4">
    <source>
        <dbReference type="PROSITE" id="PS50043"/>
    </source>
</evidence>
<dbReference type="PROSITE" id="PS50043">
    <property type="entry name" value="HTH_LUXR_2"/>
    <property type="match status" value="1"/>
</dbReference>
<dbReference type="InterPro" id="IPR016032">
    <property type="entry name" value="Sig_transdc_resp-reg_C-effctor"/>
</dbReference>
<dbReference type="GO" id="GO:0006355">
    <property type="term" value="P:regulation of DNA-templated transcription"/>
    <property type="evidence" value="ECO:0007669"/>
    <property type="project" value="InterPro"/>
</dbReference>
<comment type="caution">
    <text evidence="5">The sequence shown here is derived from an EMBL/GenBank/DDBJ whole genome shotgun (WGS) entry which is preliminary data.</text>
</comment>
<proteinExistence type="predicted"/>
<reference evidence="5 6" key="1">
    <citation type="journal article" date="2017" name="ISME J.">
        <title>Energy and carbon metabolisms in a deep terrestrial subsurface fluid microbial community.</title>
        <authorList>
            <person name="Momper L."/>
            <person name="Jungbluth S.P."/>
            <person name="Lee M.D."/>
            <person name="Amend J.P."/>
        </authorList>
    </citation>
    <scope>NUCLEOTIDE SEQUENCE [LARGE SCALE GENOMIC DNA]</scope>
    <source>
        <strain evidence="5">SURF_5</strain>
    </source>
</reference>
<dbReference type="Gene3D" id="1.10.10.10">
    <property type="entry name" value="Winged helix-like DNA-binding domain superfamily/Winged helix DNA-binding domain"/>
    <property type="match status" value="1"/>
</dbReference>
<dbReference type="EMBL" id="QZKU01000141">
    <property type="protein sequence ID" value="RJP14866.1"/>
    <property type="molecule type" value="Genomic_DNA"/>
</dbReference>
<accession>A0A3A4N983</accession>
<evidence type="ECO:0000256" key="1">
    <source>
        <dbReference type="ARBA" id="ARBA00023015"/>
    </source>
</evidence>
<dbReference type="SUPFAM" id="SSF46894">
    <property type="entry name" value="C-terminal effector domain of the bipartite response regulators"/>
    <property type="match status" value="1"/>
</dbReference>
<dbReference type="PANTHER" id="PTHR44688">
    <property type="entry name" value="DNA-BINDING TRANSCRIPTIONAL ACTIVATOR DEVR_DOSR"/>
    <property type="match status" value="1"/>
</dbReference>
<name>A0A3A4N983_ABYX5</name>
<feature type="domain" description="HTH luxR-type" evidence="4">
    <location>
        <begin position="116"/>
        <end position="179"/>
    </location>
</feature>
<dbReference type="InterPro" id="IPR000792">
    <property type="entry name" value="Tscrpt_reg_LuxR_C"/>
</dbReference>
<dbReference type="PANTHER" id="PTHR44688:SF16">
    <property type="entry name" value="DNA-BINDING TRANSCRIPTIONAL ACTIVATOR DEVR_DOSR"/>
    <property type="match status" value="1"/>
</dbReference>
<keyword evidence="2 5" id="KW-0238">DNA-binding</keyword>
<dbReference type="CDD" id="cd06170">
    <property type="entry name" value="LuxR_C_like"/>
    <property type="match status" value="1"/>
</dbReference>
<dbReference type="Pfam" id="PF00196">
    <property type="entry name" value="GerE"/>
    <property type="match status" value="1"/>
</dbReference>
<evidence type="ECO:0000313" key="5">
    <source>
        <dbReference type="EMBL" id="RJP14866.1"/>
    </source>
</evidence>
<dbReference type="InterPro" id="IPR036388">
    <property type="entry name" value="WH-like_DNA-bd_sf"/>
</dbReference>
<keyword evidence="1" id="KW-0805">Transcription regulation</keyword>